<dbReference type="RefSeq" id="WP_189472541.1">
    <property type="nucleotide sequence ID" value="NZ_BMXS01000033.1"/>
</dbReference>
<dbReference type="PANTHER" id="PTHR11014">
    <property type="entry name" value="PEPTIDASE M20 FAMILY MEMBER"/>
    <property type="match status" value="1"/>
</dbReference>
<dbReference type="Gene3D" id="3.40.630.10">
    <property type="entry name" value="Zn peptidases"/>
    <property type="match status" value="1"/>
</dbReference>
<keyword evidence="1" id="KW-0378">Hydrolase</keyword>
<dbReference type="SUPFAM" id="SSF53187">
    <property type="entry name" value="Zn-dependent exopeptidases"/>
    <property type="match status" value="1"/>
</dbReference>
<evidence type="ECO:0000256" key="1">
    <source>
        <dbReference type="ARBA" id="ARBA00022801"/>
    </source>
</evidence>
<dbReference type="SUPFAM" id="SSF55031">
    <property type="entry name" value="Bacterial exopeptidase dimerisation domain"/>
    <property type="match status" value="1"/>
</dbReference>
<dbReference type="InterPro" id="IPR011650">
    <property type="entry name" value="Peptidase_M20_dimer"/>
</dbReference>
<evidence type="ECO:0000259" key="2">
    <source>
        <dbReference type="Pfam" id="PF07687"/>
    </source>
</evidence>
<dbReference type="Pfam" id="PF07687">
    <property type="entry name" value="M20_dimer"/>
    <property type="match status" value="1"/>
</dbReference>
<dbReference type="Proteomes" id="UP000653056">
    <property type="component" value="Unassembled WGS sequence"/>
</dbReference>
<dbReference type="Pfam" id="PF01546">
    <property type="entry name" value="Peptidase_M20"/>
    <property type="match status" value="1"/>
</dbReference>
<keyword evidence="4" id="KW-1185">Reference proteome</keyword>
<feature type="domain" description="Peptidase M20 dimerisation" evidence="2">
    <location>
        <begin position="204"/>
        <end position="298"/>
    </location>
</feature>
<dbReference type="InterPro" id="IPR017439">
    <property type="entry name" value="Amidohydrolase"/>
</dbReference>
<accession>A0ABQ2Z9B5</accession>
<comment type="caution">
    <text evidence="3">The sequence shown here is derived from an EMBL/GenBank/DDBJ whole genome shotgun (WGS) entry which is preliminary data.</text>
</comment>
<protein>
    <submittedName>
        <fullName evidence="3">Peptidase</fullName>
    </submittedName>
</protein>
<evidence type="ECO:0000313" key="4">
    <source>
        <dbReference type="Proteomes" id="UP000653056"/>
    </source>
</evidence>
<dbReference type="NCBIfam" id="TIGR01891">
    <property type="entry name" value="amidohydrolases"/>
    <property type="match status" value="1"/>
</dbReference>
<sequence length="434" mass="46728">MNDTSQIKELKAAVAEQVGRSYDRVQTLYRQLHQNPELPFQEYETSARLAEALETLGYEVTRGVGGTGVVAMLRNGEGSTVMLRSDMDALPIEEQTGLDYASRETAENADGKRVPVMHACGHDLHSSCLVGAASVLAALKEHWCGTLMLVCQPAEEVFGGARAMLDDGLYTRFARPDIVLGQHNMPALAGTVGHIAGSAMAAATTLRVTVHGAGGHGSMPAQTVDPVVIAAHIVTRLQTIVSREVPPEETAVVTVGKLQAGTQGNIIPHSAELEINIRSFDNALHGRVLESIRRIVRCECEAGRSPRAPEFQVLSETISLHNDPGNVTRIRHAHADYFGESALFAMPRLNGSEDFPFYGNAVAGGFGGEDIPCVYWFIGATGEERWRETPGESVAEKMRHLEMPHSPYYAPGQEMTLRTGMAALATGALAYLGS</sequence>
<reference evidence="4" key="1">
    <citation type="journal article" date="2019" name="Int. J. Syst. Evol. Microbiol.">
        <title>The Global Catalogue of Microorganisms (GCM) 10K type strain sequencing project: providing services to taxonomists for standard genome sequencing and annotation.</title>
        <authorList>
            <consortium name="The Broad Institute Genomics Platform"/>
            <consortium name="The Broad Institute Genome Sequencing Center for Infectious Disease"/>
            <person name="Wu L."/>
            <person name="Ma J."/>
        </authorList>
    </citation>
    <scope>NUCLEOTIDE SEQUENCE [LARGE SCALE GENOMIC DNA]</scope>
    <source>
        <strain evidence="4">KCTC 22228</strain>
    </source>
</reference>
<dbReference type="PANTHER" id="PTHR11014:SF63">
    <property type="entry name" value="METALLOPEPTIDASE, PUTATIVE (AFU_ORTHOLOGUE AFUA_6G09600)-RELATED"/>
    <property type="match status" value="1"/>
</dbReference>
<organism evidence="3 4">
    <name type="scientific">Litchfieldella qijiaojingensis</name>
    <dbReference type="NCBI Taxonomy" id="980347"/>
    <lineage>
        <taxon>Bacteria</taxon>
        <taxon>Pseudomonadati</taxon>
        <taxon>Pseudomonadota</taxon>
        <taxon>Gammaproteobacteria</taxon>
        <taxon>Oceanospirillales</taxon>
        <taxon>Halomonadaceae</taxon>
        <taxon>Litchfieldella</taxon>
    </lineage>
</organism>
<gene>
    <name evidence="3" type="ORF">GCM10007160_40750</name>
</gene>
<dbReference type="PIRSF" id="PIRSF005962">
    <property type="entry name" value="Pept_M20D_amidohydro"/>
    <property type="match status" value="1"/>
</dbReference>
<dbReference type="EMBL" id="BMXS01000033">
    <property type="protein sequence ID" value="GGY09200.1"/>
    <property type="molecule type" value="Genomic_DNA"/>
</dbReference>
<proteinExistence type="predicted"/>
<evidence type="ECO:0000313" key="3">
    <source>
        <dbReference type="EMBL" id="GGY09200.1"/>
    </source>
</evidence>
<dbReference type="InterPro" id="IPR002933">
    <property type="entry name" value="Peptidase_M20"/>
</dbReference>
<name>A0ABQ2Z9B5_9GAMM</name>
<dbReference type="InterPro" id="IPR036264">
    <property type="entry name" value="Bact_exopeptidase_dim_dom"/>
</dbReference>
<dbReference type="Gene3D" id="3.30.70.360">
    <property type="match status" value="1"/>
</dbReference>